<reference evidence="2 3" key="2">
    <citation type="submission" date="2024-07" db="EMBL/GenBank/DDBJ databases">
        <authorList>
            <person name="Akdeniz Z."/>
        </authorList>
    </citation>
    <scope>NUCLEOTIDE SEQUENCE [LARGE SCALE GENOMIC DNA]</scope>
</reference>
<dbReference type="Proteomes" id="UP001642409">
    <property type="component" value="Unassembled WGS sequence"/>
</dbReference>
<name>A0AA86QDF5_9EUKA</name>
<keyword evidence="3" id="KW-1185">Reference proteome</keyword>
<reference evidence="1" key="1">
    <citation type="submission" date="2023-06" db="EMBL/GenBank/DDBJ databases">
        <authorList>
            <person name="Kurt Z."/>
        </authorList>
    </citation>
    <scope>NUCLEOTIDE SEQUENCE</scope>
</reference>
<protein>
    <submittedName>
        <fullName evidence="2">Hypothetical_protein</fullName>
    </submittedName>
</protein>
<sequence>MAWEAQQPRKPNEPCRFEFGFIMFMWTNLLWDKNFKNAVGLVVLNVIQVSVLKNISQTFSFKHAVTSGKVQFGTVRAGLRYQKVFELNLFTNIIKKDKHLNTAKGWPN</sequence>
<dbReference type="AlphaFoldDB" id="A0AA86QDF5"/>
<evidence type="ECO:0000313" key="2">
    <source>
        <dbReference type="EMBL" id="CAL6012857.1"/>
    </source>
</evidence>
<evidence type="ECO:0000313" key="1">
    <source>
        <dbReference type="EMBL" id="CAI9957239.1"/>
    </source>
</evidence>
<proteinExistence type="predicted"/>
<dbReference type="EMBL" id="CAXDID020000067">
    <property type="protein sequence ID" value="CAL6012857.1"/>
    <property type="molecule type" value="Genomic_DNA"/>
</dbReference>
<dbReference type="EMBL" id="CATOUU010000884">
    <property type="protein sequence ID" value="CAI9957239.1"/>
    <property type="molecule type" value="Genomic_DNA"/>
</dbReference>
<accession>A0AA86QDF5</accession>
<organism evidence="1">
    <name type="scientific">Hexamita inflata</name>
    <dbReference type="NCBI Taxonomy" id="28002"/>
    <lineage>
        <taxon>Eukaryota</taxon>
        <taxon>Metamonada</taxon>
        <taxon>Diplomonadida</taxon>
        <taxon>Hexamitidae</taxon>
        <taxon>Hexamitinae</taxon>
        <taxon>Hexamita</taxon>
    </lineage>
</organism>
<comment type="caution">
    <text evidence="1">The sequence shown here is derived from an EMBL/GenBank/DDBJ whole genome shotgun (WGS) entry which is preliminary data.</text>
</comment>
<evidence type="ECO:0000313" key="3">
    <source>
        <dbReference type="Proteomes" id="UP001642409"/>
    </source>
</evidence>
<gene>
    <name evidence="2" type="ORF">HINF_LOCUS23506</name>
    <name evidence="1" type="ORF">HINF_LOCUS44884</name>
</gene>